<keyword evidence="4" id="KW-0812">Transmembrane</keyword>
<dbReference type="Gene3D" id="2.40.160.60">
    <property type="entry name" value="Outer membrane protein transport protein (OMPP1/FadL/TodX)"/>
    <property type="match status" value="1"/>
</dbReference>
<evidence type="ECO:0000256" key="5">
    <source>
        <dbReference type="ARBA" id="ARBA00022729"/>
    </source>
</evidence>
<dbReference type="GO" id="GO:0015483">
    <property type="term" value="F:long-chain fatty acid transporting porin activity"/>
    <property type="evidence" value="ECO:0007669"/>
    <property type="project" value="TreeGrafter"/>
</dbReference>
<gene>
    <name evidence="9" type="ORF">FME95_03035</name>
</gene>
<keyword evidence="10" id="KW-1185">Reference proteome</keyword>
<dbReference type="PANTHER" id="PTHR35093:SF1">
    <property type="entry name" value="OUTER MEMBRANE LONG-CHAIN FATTY ACID RECEPTOR FADL FAMILY"/>
    <property type="match status" value="1"/>
</dbReference>
<dbReference type="Proteomes" id="UP000321764">
    <property type="component" value="Unassembled WGS sequence"/>
</dbReference>
<evidence type="ECO:0000256" key="6">
    <source>
        <dbReference type="ARBA" id="ARBA00023136"/>
    </source>
</evidence>
<evidence type="ECO:0000256" key="7">
    <source>
        <dbReference type="ARBA" id="ARBA00023237"/>
    </source>
</evidence>
<dbReference type="GO" id="GO:0009279">
    <property type="term" value="C:cell outer membrane"/>
    <property type="evidence" value="ECO:0007669"/>
    <property type="project" value="UniProtKB-SubCell"/>
</dbReference>
<comment type="similarity">
    <text evidence="2">Belongs to the OmpP1/FadL family.</text>
</comment>
<name>A0A5C8Z7E1_9GAMM</name>
<feature type="chain" id="PRO_5023018695" evidence="8">
    <location>
        <begin position="24"/>
        <end position="418"/>
    </location>
</feature>
<proteinExistence type="inferred from homology"/>
<dbReference type="AlphaFoldDB" id="A0A5C8Z7E1"/>
<dbReference type="InterPro" id="IPR005017">
    <property type="entry name" value="OMPP1/FadL/TodX"/>
</dbReference>
<keyword evidence="3" id="KW-1134">Transmembrane beta strand</keyword>
<comment type="caution">
    <text evidence="9">The sequence shown here is derived from an EMBL/GenBank/DDBJ whole genome shotgun (WGS) entry which is preliminary data.</text>
</comment>
<evidence type="ECO:0000256" key="1">
    <source>
        <dbReference type="ARBA" id="ARBA00004571"/>
    </source>
</evidence>
<evidence type="ECO:0000256" key="3">
    <source>
        <dbReference type="ARBA" id="ARBA00022452"/>
    </source>
</evidence>
<accession>A0A5C8Z7E1</accession>
<protein>
    <submittedName>
        <fullName evidence="9">Transporter</fullName>
    </submittedName>
</protein>
<dbReference type="EMBL" id="VKAD01000001">
    <property type="protein sequence ID" value="TXR53557.1"/>
    <property type="molecule type" value="Genomic_DNA"/>
</dbReference>
<keyword evidence="7" id="KW-0998">Cell outer membrane</keyword>
<organism evidence="9 10">
    <name type="scientific">Reinekea thalattae</name>
    <dbReference type="NCBI Taxonomy" id="2593301"/>
    <lineage>
        <taxon>Bacteria</taxon>
        <taxon>Pseudomonadati</taxon>
        <taxon>Pseudomonadota</taxon>
        <taxon>Gammaproteobacteria</taxon>
        <taxon>Oceanospirillales</taxon>
        <taxon>Saccharospirillaceae</taxon>
        <taxon>Reinekea</taxon>
    </lineage>
</organism>
<evidence type="ECO:0000313" key="9">
    <source>
        <dbReference type="EMBL" id="TXR53557.1"/>
    </source>
</evidence>
<keyword evidence="6" id="KW-0472">Membrane</keyword>
<evidence type="ECO:0000256" key="2">
    <source>
        <dbReference type="ARBA" id="ARBA00008163"/>
    </source>
</evidence>
<comment type="subcellular location">
    <subcellularLocation>
        <location evidence="1">Cell outer membrane</location>
        <topology evidence="1">Multi-pass membrane protein</topology>
    </subcellularLocation>
</comment>
<dbReference type="RefSeq" id="WP_147712957.1">
    <property type="nucleotide sequence ID" value="NZ_VKAD01000001.1"/>
</dbReference>
<dbReference type="SUPFAM" id="SSF56935">
    <property type="entry name" value="Porins"/>
    <property type="match status" value="1"/>
</dbReference>
<feature type="signal peptide" evidence="8">
    <location>
        <begin position="1"/>
        <end position="23"/>
    </location>
</feature>
<evidence type="ECO:0000256" key="4">
    <source>
        <dbReference type="ARBA" id="ARBA00022692"/>
    </source>
</evidence>
<evidence type="ECO:0000256" key="8">
    <source>
        <dbReference type="SAM" id="SignalP"/>
    </source>
</evidence>
<evidence type="ECO:0000313" key="10">
    <source>
        <dbReference type="Proteomes" id="UP000321764"/>
    </source>
</evidence>
<dbReference type="Pfam" id="PF03349">
    <property type="entry name" value="Toluene_X"/>
    <property type="match status" value="1"/>
</dbReference>
<reference evidence="9 10" key="1">
    <citation type="submission" date="2019-07" db="EMBL/GenBank/DDBJ databases">
        <title>Reinekea sp. strain SSH23 genome sequencing and assembly.</title>
        <authorList>
            <person name="Kim I."/>
        </authorList>
    </citation>
    <scope>NUCLEOTIDE SEQUENCE [LARGE SCALE GENOMIC DNA]</scope>
    <source>
        <strain evidence="9 10">SSH23</strain>
    </source>
</reference>
<dbReference type="OrthoDB" id="19849at2"/>
<sequence>MNFKKHHLALIVAASITSPISLAAGFQVTNHSASGLGHANAGDAVIADNASAIANNPAAIMLFDSASLSVGANGVVPSTDVTDVKLNGALELDDAEDVTNSSTVPYLYYIHPVNEQFSVGASIYSDFGTSVEYSDEFNDQYYLSPAINAGLYAGTTKIWSLNYAATAGYRINDAISLGGSVKALNGGGTFERGTTIDFEGSGWTYGWDLGVVYELSPQHRFGLSYKSAMDLDVQDTTDSTFTSNGYTFGIDYLEISLPSIAEFSGYHGVTENLAVHYSIMHIGWSGFEELNFKLDSEVLPEYTSTYGWDDSWRYSLGTTYQASTALALRAGISYDESPIPEDKRIFSIVDSNRIWYSTGATWAFNEQSSIDFGLSYIVGEEVDIEEAIYIDALGSDVTLSGTAKTTAWLAGLQFNYNF</sequence>
<keyword evidence="5 8" id="KW-0732">Signal</keyword>
<dbReference type="PANTHER" id="PTHR35093">
    <property type="entry name" value="OUTER MEMBRANE PROTEIN NMB0088-RELATED"/>
    <property type="match status" value="1"/>
</dbReference>